<dbReference type="RefSeq" id="WP_090836764.1">
    <property type="nucleotide sequence ID" value="NZ_FORM01000001.1"/>
</dbReference>
<sequence length="247" mass="27600">MFNTLSISKSALFTVITCFFLAVSCQKDKPITFSETEVSSEKETLVEIIIPKADGNSKTAKSINATLTGFACTILNIDSAKNKKETIAESITAFNDAYINFNKTLLTEFEDKFPRWEALIDGEVSYQNEAIVSIAMNGNINTGAASSTLRFKFFNFDLSNGKALTTADLINNMEAFKTIVKKYYDKELLTTYTSLDDSASSFKLPETIGFNEDGVIIIYDNFELGDFSKQLIEFTIPFTVIDQYLNY</sequence>
<name>A0A1I3J4U0_9FLAO</name>
<protein>
    <recommendedName>
        <fullName evidence="1">Deacetylase PdaC domain-containing protein</fullName>
    </recommendedName>
</protein>
<evidence type="ECO:0000313" key="3">
    <source>
        <dbReference type="Proteomes" id="UP000199559"/>
    </source>
</evidence>
<organism evidence="2 3">
    <name type="scientific">Olleya namhaensis</name>
    <dbReference type="NCBI Taxonomy" id="1144750"/>
    <lineage>
        <taxon>Bacteria</taxon>
        <taxon>Pseudomonadati</taxon>
        <taxon>Bacteroidota</taxon>
        <taxon>Flavobacteriia</taxon>
        <taxon>Flavobacteriales</taxon>
        <taxon>Flavobacteriaceae</taxon>
    </lineage>
</organism>
<dbReference type="AlphaFoldDB" id="A0A1I3J4U0"/>
<dbReference type="EMBL" id="FORM01000001">
    <property type="protein sequence ID" value="SFI55199.1"/>
    <property type="molecule type" value="Genomic_DNA"/>
</dbReference>
<dbReference type="InterPro" id="IPR037126">
    <property type="entry name" value="PdaC/RsiV-like_sf"/>
</dbReference>
<dbReference type="STRING" id="1144750.SAMN05443431_101249"/>
<gene>
    <name evidence="2" type="ORF">SAMN05443431_101249</name>
</gene>
<feature type="domain" description="Deacetylase PdaC" evidence="1">
    <location>
        <begin position="40"/>
        <end position="145"/>
    </location>
</feature>
<evidence type="ECO:0000313" key="2">
    <source>
        <dbReference type="EMBL" id="SFI55199.1"/>
    </source>
</evidence>
<dbReference type="Gene3D" id="3.90.640.20">
    <property type="entry name" value="Heat-shock cognate protein, ATPase"/>
    <property type="match status" value="1"/>
</dbReference>
<reference evidence="3" key="1">
    <citation type="submission" date="2016-10" db="EMBL/GenBank/DDBJ databases">
        <authorList>
            <person name="Varghese N."/>
            <person name="Submissions S."/>
        </authorList>
    </citation>
    <scope>NUCLEOTIDE SEQUENCE [LARGE SCALE GENOMIC DNA]</scope>
    <source>
        <strain evidence="3">DSM 28881</strain>
    </source>
</reference>
<dbReference type="InterPro" id="IPR025303">
    <property type="entry name" value="PdaC"/>
</dbReference>
<dbReference type="Gene3D" id="3.30.565.40">
    <property type="entry name" value="Fervidobacterium nodosum Rt17-B1 like"/>
    <property type="match status" value="1"/>
</dbReference>
<dbReference type="Proteomes" id="UP000199559">
    <property type="component" value="Unassembled WGS sequence"/>
</dbReference>
<dbReference type="Pfam" id="PF13739">
    <property type="entry name" value="PdaC"/>
    <property type="match status" value="1"/>
</dbReference>
<keyword evidence="3" id="KW-1185">Reference proteome</keyword>
<proteinExistence type="predicted"/>
<evidence type="ECO:0000259" key="1">
    <source>
        <dbReference type="Pfam" id="PF13739"/>
    </source>
</evidence>
<accession>A0A1I3J4U0</accession>